<keyword evidence="5" id="KW-0255">Endonuclease</keyword>
<dbReference type="EMBL" id="ML178859">
    <property type="protein sequence ID" value="TFK96515.1"/>
    <property type="molecule type" value="Genomic_DNA"/>
</dbReference>
<keyword evidence="5" id="KW-0378">Hydrolase</keyword>
<evidence type="ECO:0000313" key="5">
    <source>
        <dbReference type="EMBL" id="TFK96515.1"/>
    </source>
</evidence>
<dbReference type="STRING" id="1884261.A0A5C3Q354"/>
<feature type="domain" description="tRNA-splicing endonuclease subunit Sen54 N-terminal" evidence="4">
    <location>
        <begin position="80"/>
        <end position="152"/>
    </location>
</feature>
<dbReference type="AlphaFoldDB" id="A0A5C3Q354"/>
<proteinExistence type="inferred from homology"/>
<keyword evidence="2" id="KW-0819">tRNA processing</keyword>
<dbReference type="GO" id="GO:0000379">
    <property type="term" value="P:tRNA-type intron splice site recognition and cleavage"/>
    <property type="evidence" value="ECO:0007669"/>
    <property type="project" value="TreeGrafter"/>
</dbReference>
<evidence type="ECO:0000256" key="3">
    <source>
        <dbReference type="SAM" id="MobiDB-lite"/>
    </source>
</evidence>
<dbReference type="InterPro" id="IPR024337">
    <property type="entry name" value="tRNA_splic_suSen54"/>
</dbReference>
<feature type="compositionally biased region" description="Acidic residues" evidence="3">
    <location>
        <begin position="18"/>
        <end position="33"/>
    </location>
</feature>
<accession>A0A5C3Q354</accession>
<dbReference type="PANTHER" id="PTHR21027">
    <property type="entry name" value="TRNA-SPLICING ENDONUCLEASE SUBUNIT SEN54"/>
    <property type="match status" value="1"/>
</dbReference>
<gene>
    <name evidence="5" type="ORF">BDV98DRAFT_536541</name>
</gene>
<keyword evidence="6" id="KW-1185">Reference proteome</keyword>
<evidence type="ECO:0000256" key="1">
    <source>
        <dbReference type="ARBA" id="ARBA00005736"/>
    </source>
</evidence>
<organism evidence="5 6">
    <name type="scientific">Pterulicium gracile</name>
    <dbReference type="NCBI Taxonomy" id="1884261"/>
    <lineage>
        <taxon>Eukaryota</taxon>
        <taxon>Fungi</taxon>
        <taxon>Dikarya</taxon>
        <taxon>Basidiomycota</taxon>
        <taxon>Agaricomycotina</taxon>
        <taxon>Agaricomycetes</taxon>
        <taxon>Agaricomycetidae</taxon>
        <taxon>Agaricales</taxon>
        <taxon>Pleurotineae</taxon>
        <taxon>Pterulaceae</taxon>
        <taxon>Pterulicium</taxon>
    </lineage>
</organism>
<dbReference type="Proteomes" id="UP000305067">
    <property type="component" value="Unassembled WGS sequence"/>
</dbReference>
<dbReference type="Pfam" id="PF12928">
    <property type="entry name" value="tRNA_int_end_N2"/>
    <property type="match status" value="1"/>
</dbReference>
<dbReference type="OrthoDB" id="408683at2759"/>
<evidence type="ECO:0000259" key="4">
    <source>
        <dbReference type="Pfam" id="PF12928"/>
    </source>
</evidence>
<feature type="region of interest" description="Disordered" evidence="3">
    <location>
        <begin position="349"/>
        <end position="371"/>
    </location>
</feature>
<comment type="similarity">
    <text evidence="1">Belongs to the SEN54 family.</text>
</comment>
<evidence type="ECO:0000256" key="2">
    <source>
        <dbReference type="ARBA" id="ARBA00022694"/>
    </source>
</evidence>
<evidence type="ECO:0000313" key="6">
    <source>
        <dbReference type="Proteomes" id="UP000305067"/>
    </source>
</evidence>
<dbReference type="GO" id="GO:0000214">
    <property type="term" value="C:tRNA-intron endonuclease complex"/>
    <property type="evidence" value="ECO:0007669"/>
    <property type="project" value="TreeGrafter"/>
</dbReference>
<dbReference type="InterPro" id="IPR024336">
    <property type="entry name" value="tRNA_splic_suSen54_N"/>
</dbReference>
<sequence>MDDSLETPNFVPPKPDPQADDDQQGEEDEEENMPDWTKLARPGASRTVIPKRGEKEFEPKAGGGSGLQQHVLEKSRNAMFDALRGVRATSTKSLSYGIWYPDISRVHITVSRGTHMSSMGHSVSRPAGSPKRLEMLPEEAIYLVERGSLFCWKSTDLPISGELDLENVGGVPMSVQQTYSELLGKEDVTAERLEVYSYLRRLGYVVTRTKPPTDSYPQAAPFIMKLHPSSLFSSFKGWMSRVYNAFTNLGFNWWRPLQLSRWLRSHKLYKSVFPKLRFIPTGHKLPLNQAPRKPSEPSPYTFFYNVYKPNTSFKRTSPPTPDYQMVVINARTTPMPSLQELTALFEVSPELPPPLPRRRNPPPGGFPPEPAPVEKTLLQRLLPIFFKPPPPLGLPPRRPHPFMALKAGKKMVVIAVVDAGSIGFYRLGEGALEEWPMY</sequence>
<keyword evidence="5" id="KW-0540">Nuclease</keyword>
<protein>
    <submittedName>
        <fullName evidence="5">tRNA-splicing endonuclease subunit sen54 N-term-domain-containing protein</fullName>
    </submittedName>
</protein>
<name>A0A5C3Q354_9AGAR</name>
<feature type="compositionally biased region" description="Pro residues" evidence="3">
    <location>
        <begin position="350"/>
        <end position="371"/>
    </location>
</feature>
<feature type="region of interest" description="Disordered" evidence="3">
    <location>
        <begin position="1"/>
        <end position="69"/>
    </location>
</feature>
<dbReference type="GO" id="GO:0004519">
    <property type="term" value="F:endonuclease activity"/>
    <property type="evidence" value="ECO:0007669"/>
    <property type="project" value="UniProtKB-KW"/>
</dbReference>
<dbReference type="PANTHER" id="PTHR21027:SF1">
    <property type="entry name" value="TRNA-SPLICING ENDONUCLEASE SUBUNIT SEN54"/>
    <property type="match status" value="1"/>
</dbReference>
<reference evidence="5 6" key="1">
    <citation type="journal article" date="2019" name="Nat. Ecol. Evol.">
        <title>Megaphylogeny resolves global patterns of mushroom evolution.</title>
        <authorList>
            <person name="Varga T."/>
            <person name="Krizsan K."/>
            <person name="Foldi C."/>
            <person name="Dima B."/>
            <person name="Sanchez-Garcia M."/>
            <person name="Sanchez-Ramirez S."/>
            <person name="Szollosi G.J."/>
            <person name="Szarkandi J.G."/>
            <person name="Papp V."/>
            <person name="Albert L."/>
            <person name="Andreopoulos W."/>
            <person name="Angelini C."/>
            <person name="Antonin V."/>
            <person name="Barry K.W."/>
            <person name="Bougher N.L."/>
            <person name="Buchanan P."/>
            <person name="Buyck B."/>
            <person name="Bense V."/>
            <person name="Catcheside P."/>
            <person name="Chovatia M."/>
            <person name="Cooper J."/>
            <person name="Damon W."/>
            <person name="Desjardin D."/>
            <person name="Finy P."/>
            <person name="Geml J."/>
            <person name="Haridas S."/>
            <person name="Hughes K."/>
            <person name="Justo A."/>
            <person name="Karasinski D."/>
            <person name="Kautmanova I."/>
            <person name="Kiss B."/>
            <person name="Kocsube S."/>
            <person name="Kotiranta H."/>
            <person name="LaButti K.M."/>
            <person name="Lechner B.E."/>
            <person name="Liimatainen K."/>
            <person name="Lipzen A."/>
            <person name="Lukacs Z."/>
            <person name="Mihaltcheva S."/>
            <person name="Morgado L.N."/>
            <person name="Niskanen T."/>
            <person name="Noordeloos M.E."/>
            <person name="Ohm R.A."/>
            <person name="Ortiz-Santana B."/>
            <person name="Ovrebo C."/>
            <person name="Racz N."/>
            <person name="Riley R."/>
            <person name="Savchenko A."/>
            <person name="Shiryaev A."/>
            <person name="Soop K."/>
            <person name="Spirin V."/>
            <person name="Szebenyi C."/>
            <person name="Tomsovsky M."/>
            <person name="Tulloss R.E."/>
            <person name="Uehling J."/>
            <person name="Grigoriev I.V."/>
            <person name="Vagvolgyi C."/>
            <person name="Papp T."/>
            <person name="Martin F.M."/>
            <person name="Miettinen O."/>
            <person name="Hibbett D.S."/>
            <person name="Nagy L.G."/>
        </authorList>
    </citation>
    <scope>NUCLEOTIDE SEQUENCE [LARGE SCALE GENOMIC DNA]</scope>
    <source>
        <strain evidence="5 6">CBS 309.79</strain>
    </source>
</reference>